<protein>
    <submittedName>
        <fullName evidence="4">Uncharacterized protein</fullName>
    </submittedName>
</protein>
<keyword evidence="2" id="KW-0802">TPR repeat</keyword>
<dbReference type="AlphaFoldDB" id="A0A1B6CM44"/>
<dbReference type="Pfam" id="PF13431">
    <property type="entry name" value="TPR_17"/>
    <property type="match status" value="1"/>
</dbReference>
<accession>A0A1B6CM44</accession>
<dbReference type="InterPro" id="IPR044244">
    <property type="entry name" value="TTC27/Emw1"/>
</dbReference>
<evidence type="ECO:0000256" key="3">
    <source>
        <dbReference type="ARBA" id="ARBA00024020"/>
    </source>
</evidence>
<dbReference type="InterPro" id="IPR019734">
    <property type="entry name" value="TPR_rpt"/>
</dbReference>
<proteinExistence type="inferred from homology"/>
<evidence type="ECO:0000313" key="4">
    <source>
        <dbReference type="EMBL" id="JAS14520.1"/>
    </source>
</evidence>
<dbReference type="EMBL" id="GEDC01022778">
    <property type="protein sequence ID" value="JAS14520.1"/>
    <property type="molecule type" value="Transcribed_RNA"/>
</dbReference>
<sequence length="575" mass="65948">MEVNYTGALGKRTKFQQKEVAQLTLKVEISDDASENEWNTIACEHVPRDVHLDDEVRLNAISFSDNDITLFPTMSETHHAAVIGLFIHRLKSQPNDDIRTEQLMPHLTCLLSQPLVWSLRMASLYYRSKLESKHSRTVERALMQIQALVDAVKSPEPSGNQRLYMVHTSYLPPHWIIEAEMANMLVSLGAIQSALDIFLRLQLWEEVIACYNCLKLRHKAAEIIRRELEKEETVKMWCLLGDATDDIDCYQKAWELSGEKSGRVQRHWALYYYSRKQYAESIPHLIKSLEVNSLQVSLWFNLGYAALDSEDWQLCASAYKRYCSLEPDSFEAWNNLAKALLKLGNKPAAYSALHEAVKCNFNNWKVWDNLMAVSTDCANFEEVINCYHRILDLKEKHIDIEVLKILTTAISKDLSDCHDKPASRHRKKALVLFGRITAQVVNNATVWQLYAQTTASSKQDNESNTKIAQYLQKAHRAATQGNWERDENTCNEVIHLCKDLARAYQECRNQCKTPSEAANFMTSAKLSIKGVLTKIEKDQRDLITGELPESLKNNYKDLEQIYNVIVQEISTLQSS</sequence>
<organism evidence="4">
    <name type="scientific">Clastoptera arizonana</name>
    <name type="common">Arizona spittle bug</name>
    <dbReference type="NCBI Taxonomy" id="38151"/>
    <lineage>
        <taxon>Eukaryota</taxon>
        <taxon>Metazoa</taxon>
        <taxon>Ecdysozoa</taxon>
        <taxon>Arthropoda</taxon>
        <taxon>Hexapoda</taxon>
        <taxon>Insecta</taxon>
        <taxon>Pterygota</taxon>
        <taxon>Neoptera</taxon>
        <taxon>Paraneoptera</taxon>
        <taxon>Hemiptera</taxon>
        <taxon>Auchenorrhyncha</taxon>
        <taxon>Cercopoidea</taxon>
        <taxon>Clastopteridae</taxon>
        <taxon>Clastoptera</taxon>
    </lineage>
</organism>
<evidence type="ECO:0000256" key="2">
    <source>
        <dbReference type="ARBA" id="ARBA00022803"/>
    </source>
</evidence>
<keyword evidence="1" id="KW-0677">Repeat</keyword>
<dbReference type="PANTHER" id="PTHR16193">
    <property type="entry name" value="TETRATRICOPEPTIDE REPEAT PROTEIN 27"/>
    <property type="match status" value="1"/>
</dbReference>
<evidence type="ECO:0000313" key="5">
    <source>
        <dbReference type="EMBL" id="JAS34663.1"/>
    </source>
</evidence>
<reference evidence="4" key="1">
    <citation type="submission" date="2015-12" db="EMBL/GenBank/DDBJ databases">
        <title>De novo transcriptome assembly of four potential Pierce s Disease insect vectors from Arizona vineyards.</title>
        <authorList>
            <person name="Tassone E.E."/>
        </authorList>
    </citation>
    <scope>NUCLEOTIDE SEQUENCE</scope>
</reference>
<dbReference type="InterPro" id="IPR011990">
    <property type="entry name" value="TPR-like_helical_dom_sf"/>
</dbReference>
<dbReference type="Gene3D" id="1.25.40.10">
    <property type="entry name" value="Tetratricopeptide repeat domain"/>
    <property type="match status" value="1"/>
</dbReference>
<dbReference type="EMBL" id="GEDC01002635">
    <property type="protein sequence ID" value="JAS34663.1"/>
    <property type="molecule type" value="Transcribed_RNA"/>
</dbReference>
<comment type="similarity">
    <text evidence="3">Belongs to the TTC27 family.</text>
</comment>
<evidence type="ECO:0000256" key="1">
    <source>
        <dbReference type="ARBA" id="ARBA00022737"/>
    </source>
</evidence>
<dbReference type="SMART" id="SM00028">
    <property type="entry name" value="TPR"/>
    <property type="match status" value="4"/>
</dbReference>
<gene>
    <name evidence="5" type="ORF">g.20098</name>
    <name evidence="4" type="ORF">g.20099</name>
</gene>
<dbReference type="SUPFAM" id="SSF48452">
    <property type="entry name" value="TPR-like"/>
    <property type="match status" value="1"/>
</dbReference>
<dbReference type="PANTHER" id="PTHR16193:SF0">
    <property type="entry name" value="TETRATRICOPEPTIDE REPEAT PROTEIN 27"/>
    <property type="match status" value="1"/>
</dbReference>
<name>A0A1B6CM44_9HEMI</name>